<name>A0A7K1L3H3_9ACTN</name>
<feature type="compositionally biased region" description="Basic and acidic residues" evidence="1">
    <location>
        <begin position="71"/>
        <end position="90"/>
    </location>
</feature>
<dbReference type="EMBL" id="WOFH01000006">
    <property type="protein sequence ID" value="MUN38959.1"/>
    <property type="molecule type" value="Genomic_DNA"/>
</dbReference>
<protein>
    <recommendedName>
        <fullName evidence="5">Secreted protein</fullName>
    </recommendedName>
</protein>
<dbReference type="Proteomes" id="UP000432015">
    <property type="component" value="Unassembled WGS sequence"/>
</dbReference>
<feature type="signal peptide" evidence="2">
    <location>
        <begin position="1"/>
        <end position="29"/>
    </location>
</feature>
<reference evidence="3 4" key="1">
    <citation type="submission" date="2019-11" db="EMBL/GenBank/DDBJ databases">
        <authorList>
            <person name="Cao P."/>
        </authorList>
    </citation>
    <scope>NUCLEOTIDE SEQUENCE [LARGE SCALE GENOMIC DNA]</scope>
    <source>
        <strain evidence="3 4">NEAU-AAG5</strain>
    </source>
</reference>
<accession>A0A7K1L3H3</accession>
<organism evidence="3 4">
    <name type="scientific">Actinomadura litoris</name>
    <dbReference type="NCBI Taxonomy" id="2678616"/>
    <lineage>
        <taxon>Bacteria</taxon>
        <taxon>Bacillati</taxon>
        <taxon>Actinomycetota</taxon>
        <taxon>Actinomycetes</taxon>
        <taxon>Streptosporangiales</taxon>
        <taxon>Thermomonosporaceae</taxon>
        <taxon>Actinomadura</taxon>
    </lineage>
</organism>
<evidence type="ECO:0008006" key="5">
    <source>
        <dbReference type="Google" id="ProtNLM"/>
    </source>
</evidence>
<proteinExistence type="predicted"/>
<evidence type="ECO:0000256" key="1">
    <source>
        <dbReference type="SAM" id="MobiDB-lite"/>
    </source>
</evidence>
<evidence type="ECO:0000256" key="2">
    <source>
        <dbReference type="SAM" id="SignalP"/>
    </source>
</evidence>
<keyword evidence="2" id="KW-0732">Signal</keyword>
<dbReference type="RefSeq" id="WP_156218044.1">
    <property type="nucleotide sequence ID" value="NZ_WOFH01000006.1"/>
</dbReference>
<evidence type="ECO:0000313" key="3">
    <source>
        <dbReference type="EMBL" id="MUN38959.1"/>
    </source>
</evidence>
<feature type="region of interest" description="Disordered" evidence="1">
    <location>
        <begin position="71"/>
        <end position="95"/>
    </location>
</feature>
<evidence type="ECO:0000313" key="4">
    <source>
        <dbReference type="Proteomes" id="UP000432015"/>
    </source>
</evidence>
<keyword evidence="4" id="KW-1185">Reference proteome</keyword>
<comment type="caution">
    <text evidence="3">The sequence shown here is derived from an EMBL/GenBank/DDBJ whole genome shotgun (WGS) entry which is preliminary data.</text>
</comment>
<dbReference type="AlphaFoldDB" id="A0A7K1L3H3"/>
<gene>
    <name evidence="3" type="ORF">GNZ18_20460</name>
</gene>
<sequence length="113" mass="12218">MKIRITGRRLVPAALAAASVLALAAPANAAPPDPLVQGEESREDCLRALKVLTILRLLPDDKPELADALCADKKSKGSDQETRGSARDEQLFNVPDLPKSLTVRIPDLARQQR</sequence>
<feature type="chain" id="PRO_5029468795" description="Secreted protein" evidence="2">
    <location>
        <begin position="30"/>
        <end position="113"/>
    </location>
</feature>